<dbReference type="RefSeq" id="XP_010909603.1">
    <property type="nucleotide sequence ID" value="XM_010911301.1"/>
</dbReference>
<feature type="compositionally biased region" description="Basic and acidic residues" evidence="1">
    <location>
        <begin position="156"/>
        <end position="171"/>
    </location>
</feature>
<evidence type="ECO:0000256" key="1">
    <source>
        <dbReference type="SAM" id="MobiDB-lite"/>
    </source>
</evidence>
<accession>A0A6I9QJY9</accession>
<name>A0A6I9QJY9_ELAGV</name>
<evidence type="ECO:0000313" key="3">
    <source>
        <dbReference type="RefSeq" id="XP_010909603.1"/>
    </source>
</evidence>
<organism evidence="2 3">
    <name type="scientific">Elaeis guineensis var. tenera</name>
    <name type="common">Oil palm</name>
    <dbReference type="NCBI Taxonomy" id="51953"/>
    <lineage>
        <taxon>Eukaryota</taxon>
        <taxon>Viridiplantae</taxon>
        <taxon>Streptophyta</taxon>
        <taxon>Embryophyta</taxon>
        <taxon>Tracheophyta</taxon>
        <taxon>Spermatophyta</taxon>
        <taxon>Magnoliopsida</taxon>
        <taxon>Liliopsida</taxon>
        <taxon>Arecaceae</taxon>
        <taxon>Arecoideae</taxon>
        <taxon>Cocoseae</taxon>
        <taxon>Elaeidinae</taxon>
        <taxon>Elaeis</taxon>
    </lineage>
</organism>
<sequence length="177" mass="18382">MGTGPWEGYVGLGMHGRVGRAGAARSGPRGWGRWKALLVGATWSGRWGRSPRGWGRGDGAAEGVTGLGHKVGPTRSGPWAWGCGVGTGPRVKAAGRQHRSRPHGQANGVEADEVGAACWGQQGRGRKVKPTRSRRSRAWPKHGFGAVGCQSIGRGNRREGGGGEEGNHRGGIDGGQP</sequence>
<evidence type="ECO:0000313" key="2">
    <source>
        <dbReference type="Proteomes" id="UP000504607"/>
    </source>
</evidence>
<keyword evidence="2" id="KW-1185">Reference proteome</keyword>
<protein>
    <submittedName>
        <fullName evidence="3">Glycine-rich cell wall structural protein 1.8-like</fullName>
    </submittedName>
</protein>
<reference evidence="3" key="1">
    <citation type="submission" date="2025-08" db="UniProtKB">
        <authorList>
            <consortium name="RefSeq"/>
        </authorList>
    </citation>
    <scope>IDENTIFICATION</scope>
</reference>
<dbReference type="InParanoid" id="A0A6I9QJY9"/>
<feature type="compositionally biased region" description="Basic residues" evidence="1">
    <location>
        <begin position="124"/>
        <end position="140"/>
    </location>
</feature>
<proteinExistence type="predicted"/>
<dbReference type="AlphaFoldDB" id="A0A6I9QJY9"/>
<gene>
    <name evidence="3" type="primary">LOC105035664</name>
</gene>
<dbReference type="Proteomes" id="UP000504607">
    <property type="component" value="Unplaced"/>
</dbReference>
<feature type="region of interest" description="Disordered" evidence="1">
    <location>
        <begin position="121"/>
        <end position="177"/>
    </location>
</feature>